<reference evidence="1 2" key="1">
    <citation type="submission" date="2016-03" db="EMBL/GenBank/DDBJ databases">
        <title>Comparative genomics of 54 Lactobacillus plantarum strains reveals genomic uncoupling from niche constraints.</title>
        <authorList>
            <person name="Martino M.E."/>
        </authorList>
    </citation>
    <scope>NUCLEOTIDE SEQUENCE [LARGE SCALE GENOMIC DNA]</scope>
    <source>
        <strain evidence="1 2">Nizo2260</strain>
    </source>
</reference>
<organism evidence="1 2">
    <name type="scientific">Lactiplantibacillus plantarum</name>
    <name type="common">Lactobacillus plantarum</name>
    <dbReference type="NCBI Taxonomy" id="1590"/>
    <lineage>
        <taxon>Bacteria</taxon>
        <taxon>Bacillati</taxon>
        <taxon>Bacillota</taxon>
        <taxon>Bacilli</taxon>
        <taxon>Lactobacillales</taxon>
        <taxon>Lactobacillaceae</taxon>
        <taxon>Lactiplantibacillus</taxon>
    </lineage>
</organism>
<name>A0AB34Y5L4_LACPN</name>
<evidence type="ECO:0000313" key="2">
    <source>
        <dbReference type="Proteomes" id="UP000076989"/>
    </source>
</evidence>
<dbReference type="EMBL" id="LUWI01000004">
    <property type="protein sequence ID" value="KZU08758.1"/>
    <property type="molecule type" value="Genomic_DNA"/>
</dbReference>
<sequence length="46" mass="5442">MGNVPVAAHIDGDFEDLSDEERQEINDYIEFKKAQFKKRKENENKD</sequence>
<gene>
    <name evidence="1" type="ORF">Nizo2260_0013</name>
</gene>
<accession>A0AB34Y5L4</accession>
<comment type="caution">
    <text evidence="1">The sequence shown here is derived from an EMBL/GenBank/DDBJ whole genome shotgun (WGS) entry which is preliminary data.</text>
</comment>
<dbReference type="Proteomes" id="UP000076989">
    <property type="component" value="Unassembled WGS sequence"/>
</dbReference>
<protein>
    <recommendedName>
        <fullName evidence="3">Phage protein</fullName>
    </recommendedName>
</protein>
<dbReference type="AlphaFoldDB" id="A0AB34Y5L4"/>
<evidence type="ECO:0000313" key="1">
    <source>
        <dbReference type="EMBL" id="KZU08758.1"/>
    </source>
</evidence>
<evidence type="ECO:0008006" key="3">
    <source>
        <dbReference type="Google" id="ProtNLM"/>
    </source>
</evidence>
<proteinExistence type="predicted"/>